<sequence>MSADKNYTALAQELEEARRETDLLRAEVAGSTVVLADTMLKIADIRARHFELGQSFDRLWDVVQWLKVEVHSMEAILIRRNARYQQLKEEAEGVSAEGTGGGAP</sequence>
<protein>
    <recommendedName>
        <fullName evidence="3">Biogenesis of lysosome-related organelles complex 1 subunit 1</fullName>
    </recommendedName>
</protein>
<name>A0ABR1WZ47_9PEZI</name>
<evidence type="ECO:0000313" key="2">
    <source>
        <dbReference type="Proteomes" id="UP001433268"/>
    </source>
</evidence>
<organism evidence="1 2">
    <name type="scientific">Apiospora hydei</name>
    <dbReference type="NCBI Taxonomy" id="1337664"/>
    <lineage>
        <taxon>Eukaryota</taxon>
        <taxon>Fungi</taxon>
        <taxon>Dikarya</taxon>
        <taxon>Ascomycota</taxon>
        <taxon>Pezizomycotina</taxon>
        <taxon>Sordariomycetes</taxon>
        <taxon>Xylariomycetidae</taxon>
        <taxon>Amphisphaeriales</taxon>
        <taxon>Apiosporaceae</taxon>
        <taxon>Apiospora</taxon>
    </lineage>
</organism>
<evidence type="ECO:0000313" key="1">
    <source>
        <dbReference type="EMBL" id="KAK8088382.1"/>
    </source>
</evidence>
<keyword evidence="2" id="KW-1185">Reference proteome</keyword>
<comment type="caution">
    <text evidence="1">The sequence shown here is derived from an EMBL/GenBank/DDBJ whole genome shotgun (WGS) entry which is preliminary data.</text>
</comment>
<gene>
    <name evidence="1" type="ORF">PG997_003343</name>
</gene>
<dbReference type="RefSeq" id="XP_066671276.1">
    <property type="nucleotide sequence ID" value="XM_066807658.1"/>
</dbReference>
<dbReference type="GeneID" id="92040718"/>
<dbReference type="EMBL" id="JAQQWN010000004">
    <property type="protein sequence ID" value="KAK8088382.1"/>
    <property type="molecule type" value="Genomic_DNA"/>
</dbReference>
<evidence type="ECO:0008006" key="3">
    <source>
        <dbReference type="Google" id="ProtNLM"/>
    </source>
</evidence>
<accession>A0ABR1WZ47</accession>
<proteinExistence type="predicted"/>
<reference evidence="1 2" key="1">
    <citation type="submission" date="2023-01" db="EMBL/GenBank/DDBJ databases">
        <title>Analysis of 21 Apiospora genomes using comparative genomics revels a genus with tremendous synthesis potential of carbohydrate active enzymes and secondary metabolites.</title>
        <authorList>
            <person name="Sorensen T."/>
        </authorList>
    </citation>
    <scope>NUCLEOTIDE SEQUENCE [LARGE SCALE GENOMIC DNA]</scope>
    <source>
        <strain evidence="1 2">CBS 114990</strain>
    </source>
</reference>
<dbReference type="Proteomes" id="UP001433268">
    <property type="component" value="Unassembled WGS sequence"/>
</dbReference>